<dbReference type="SMART" id="SM01397">
    <property type="entry name" value="Ribosomal_S3Ae"/>
    <property type="match status" value="1"/>
</dbReference>
<protein>
    <recommendedName>
        <fullName evidence="4">Small ribosomal subunit protein eS1</fullName>
    </recommendedName>
</protein>
<evidence type="ECO:0000256" key="3">
    <source>
        <dbReference type="ARBA" id="ARBA00023274"/>
    </source>
</evidence>
<evidence type="ECO:0000256" key="2">
    <source>
        <dbReference type="ARBA" id="ARBA00022980"/>
    </source>
</evidence>
<evidence type="ECO:0000256" key="1">
    <source>
        <dbReference type="ARBA" id="ARBA00022490"/>
    </source>
</evidence>
<dbReference type="PANTHER" id="PTHR11830">
    <property type="entry name" value="40S RIBOSOMAL PROTEIN S3A"/>
    <property type="match status" value="1"/>
</dbReference>
<keyword evidence="3 4" id="KW-0687">Ribonucleoprotein</keyword>
<evidence type="ECO:0000256" key="5">
    <source>
        <dbReference type="SAM" id="MobiDB-lite"/>
    </source>
</evidence>
<proteinExistence type="inferred from homology"/>
<feature type="initiator methionine" description="Removed" evidence="4">
    <location>
        <position position="1"/>
    </location>
</feature>
<dbReference type="EMBL" id="OU015569">
    <property type="protein sequence ID" value="CAG5094691.1"/>
    <property type="molecule type" value="Genomic_DNA"/>
</dbReference>
<sequence>MAVGKNKRLTKGRKGNKKKIVDPFTKKEWYKVKAPAVFKTRTVGQTLVTRSAGTKLAADGLRGRVYEVNQADLHGDESTYKKFRLICEEVQGDNCLTNFHGMELTRDKQCSMIKKWQTKIEAHVDVTSTDGYKLRLFAVGFTKKRQNQVKKTTYAQTTQVRTIRKKMMTIMRREVSTSDIKNIVAKLLPDSIGQEILKAAASTYPLHDVYIRKVKVLKKPRFDMSKLLDMHGESGKVVKGGANDGQVVDSYEPPVLDSV</sequence>
<keyword evidence="2 4" id="KW-0689">Ribosomal protein</keyword>
<dbReference type="Proteomes" id="UP001158576">
    <property type="component" value="Chromosome XSR"/>
</dbReference>
<comment type="similarity">
    <text evidence="4">Belongs to the eukaryotic ribosomal protein eS1 family.</text>
</comment>
<keyword evidence="7" id="KW-1185">Reference proteome</keyword>
<reference evidence="6 7" key="1">
    <citation type="submission" date="2021-04" db="EMBL/GenBank/DDBJ databases">
        <authorList>
            <person name="Bliznina A."/>
        </authorList>
    </citation>
    <scope>NUCLEOTIDE SEQUENCE [LARGE SCALE GENOMIC DNA]</scope>
</reference>
<evidence type="ECO:0000256" key="4">
    <source>
        <dbReference type="HAMAP-Rule" id="MF_03122"/>
    </source>
</evidence>
<evidence type="ECO:0000313" key="6">
    <source>
        <dbReference type="EMBL" id="CAG5094691.1"/>
    </source>
</evidence>
<dbReference type="HAMAP" id="MF_03122">
    <property type="entry name" value="Ribosomal_eS1_euk"/>
    <property type="match status" value="1"/>
</dbReference>
<organism evidence="6 7">
    <name type="scientific">Oikopleura dioica</name>
    <name type="common">Tunicate</name>
    <dbReference type="NCBI Taxonomy" id="34765"/>
    <lineage>
        <taxon>Eukaryota</taxon>
        <taxon>Metazoa</taxon>
        <taxon>Chordata</taxon>
        <taxon>Tunicata</taxon>
        <taxon>Appendicularia</taxon>
        <taxon>Copelata</taxon>
        <taxon>Oikopleuridae</taxon>
        <taxon>Oikopleura</taxon>
    </lineage>
</organism>
<dbReference type="Pfam" id="PF01015">
    <property type="entry name" value="Ribosomal_S3Ae"/>
    <property type="match status" value="1"/>
</dbReference>
<dbReference type="InterPro" id="IPR001593">
    <property type="entry name" value="Ribosomal_eS1"/>
</dbReference>
<accession>A0ABN7S7X7</accession>
<comment type="subunit">
    <text evidence="4">Component of the small ribosomal subunit. Mature ribosomes consist of a small (40S) and a large (60S) subunit. The 40S subunit contains about 33 different proteins and 1 molecule of RNA (18S). The 60S subunit contains about 49 different proteins and 3 molecules of RNA (28S, 5.8S and 5S).</text>
</comment>
<name>A0ABN7S7X7_OIKDI</name>
<evidence type="ECO:0000313" key="7">
    <source>
        <dbReference type="Proteomes" id="UP001158576"/>
    </source>
</evidence>
<keyword evidence="1 4" id="KW-0963">Cytoplasm</keyword>
<gene>
    <name evidence="6" type="ORF">OKIOD_LOCUS5341</name>
</gene>
<dbReference type="InterPro" id="IPR027500">
    <property type="entry name" value="Ribosomal_eS1_euk"/>
</dbReference>
<comment type="subcellular location">
    <subcellularLocation>
        <location evidence="4">Cytoplasm</location>
    </subcellularLocation>
</comment>
<feature type="region of interest" description="Disordered" evidence="5">
    <location>
        <begin position="238"/>
        <end position="259"/>
    </location>
</feature>